<proteinExistence type="inferred from homology"/>
<keyword evidence="1" id="KW-0072">Autophagy</keyword>
<feature type="domain" description="Autophagy protein ATG5 UblB" evidence="2">
    <location>
        <begin position="485"/>
        <end position="639"/>
    </location>
</feature>
<keyword evidence="1" id="KW-0832">Ubl conjugation</keyword>
<sequence length="644" mass="75192">MLRENKILLLEKPNIEDINNIIEASGLVLCISLNEKESVSLVPPSYYYLHVHRYMYLCNIIPKCLEYFKSFILPFYGNKFGVYFECVKGKKNFSNIHPCVDIGRGTDFYPVNSEHTDTNLVNDEVGKDNIILDWRLPIGVLFDIYCDIENENNTFTQSGSAELNCKCCSNNELFPDHVSILEISSNGEREYYYSHFKKKDEKKKYNGNVNILAYNSCIPLYRGFNDFEECILNQLKKANYIMNKNDRVLQILSEQNQKEFLYHLKNFNVEKICSLYREHMDYNMVKFIDNINYIYIQNIEDLCLCNNAHDKGSKNGGSHIAQDKNEKGENCHFIHVDVRKDYFFSDEGEEEGEVDKRLTLPTRTHISFLVTATDVREEKGKKPSFAHLHDQAGAKIGNSENYLDECGLSKSKLINNTHVSSDTSMNTYVREKKDKQSTNYSSFRYGEHTNDVFLKDSSCPCCNRAHNGRNSIYDLMNDEKVNKDVPIIIHIYGPPYNQVLTKFPLFKIIRPENNESVSEGIFIYTLGDFLHKQFPSFFRKICRNSKGHSHNGKTNISTNNEHKERVYYDKENNNLHEYENKKGSYLNSENVFYFMEDDYLIFSPYMFIIVNGIQIPLKTPLYWLCTNFLQLDNFLHVILRIPPY</sequence>
<protein>
    <recommendedName>
        <fullName evidence="1">Autophagy protein 5</fullName>
    </recommendedName>
</protein>
<dbReference type="GO" id="GO:0005776">
    <property type="term" value="C:autophagosome"/>
    <property type="evidence" value="ECO:0007669"/>
    <property type="project" value="TreeGrafter"/>
</dbReference>
<keyword evidence="1" id="KW-1017">Isopeptide bond</keyword>
<dbReference type="AlphaFoldDB" id="A0A1C3KEZ2"/>
<dbReference type="GO" id="GO:0034045">
    <property type="term" value="C:phagophore assembly site membrane"/>
    <property type="evidence" value="ECO:0007669"/>
    <property type="project" value="UniProtKB-SubCell"/>
</dbReference>
<comment type="subcellular location">
    <subcellularLocation>
        <location evidence="1">Preautophagosomal structure membrane</location>
        <topology evidence="1">Peripheral membrane protein</topology>
    </subcellularLocation>
</comment>
<dbReference type="PANTHER" id="PTHR13040">
    <property type="entry name" value="AUTOPHAGY PROTEIN 5"/>
    <property type="match status" value="1"/>
</dbReference>
<dbReference type="InterPro" id="IPR042527">
    <property type="entry name" value="Atg5_UblA_dom_sf"/>
</dbReference>
<reference evidence="4 5" key="1">
    <citation type="submission" date="2016-06" db="EMBL/GenBank/DDBJ databases">
        <authorList>
            <consortium name="Pathogen Informatics"/>
        </authorList>
    </citation>
    <scope>NUCLEOTIDE SEQUENCE [LARGE SCALE GENOMIC DNA]</scope>
    <source>
        <strain evidence="4">PmlGA01</strain>
    </source>
</reference>
<dbReference type="InterPro" id="IPR048939">
    <property type="entry name" value="ATG5_UblA"/>
</dbReference>
<organism evidence="4 5">
    <name type="scientific">Plasmodium malariae</name>
    <dbReference type="NCBI Taxonomy" id="5858"/>
    <lineage>
        <taxon>Eukaryota</taxon>
        <taxon>Sar</taxon>
        <taxon>Alveolata</taxon>
        <taxon>Apicomplexa</taxon>
        <taxon>Aconoidasida</taxon>
        <taxon>Haemosporida</taxon>
        <taxon>Plasmodiidae</taxon>
        <taxon>Plasmodium</taxon>
        <taxon>Plasmodium (Plasmodium)</taxon>
    </lineage>
</organism>
<dbReference type="Gene3D" id="3.10.20.90">
    <property type="entry name" value="Phosphatidylinositol 3-kinase Catalytic Subunit, Chain A, domain 1"/>
    <property type="match status" value="1"/>
</dbReference>
<dbReference type="GO" id="GO:0034727">
    <property type="term" value="P:piecemeal microautophagy of the nucleus"/>
    <property type="evidence" value="ECO:0007669"/>
    <property type="project" value="TreeGrafter"/>
</dbReference>
<name>A0A1C3KEZ2_PLAMA</name>
<dbReference type="InterPro" id="IPR007239">
    <property type="entry name" value="Atg5"/>
</dbReference>
<dbReference type="PANTHER" id="PTHR13040:SF2">
    <property type="entry name" value="AUTOPHAGY PROTEIN 5"/>
    <property type="match status" value="1"/>
</dbReference>
<dbReference type="GO" id="GO:0044233">
    <property type="term" value="C:mitochondria-associated endoplasmic reticulum membrane contact site"/>
    <property type="evidence" value="ECO:0007669"/>
    <property type="project" value="TreeGrafter"/>
</dbReference>
<dbReference type="GO" id="GO:0006995">
    <property type="term" value="P:cellular response to nitrogen starvation"/>
    <property type="evidence" value="ECO:0007669"/>
    <property type="project" value="TreeGrafter"/>
</dbReference>
<dbReference type="EMBL" id="LT594501">
    <property type="protein sequence ID" value="SBT72178.1"/>
    <property type="molecule type" value="Genomic_DNA"/>
</dbReference>
<gene>
    <name evidence="4" type="primary">ATG5</name>
    <name evidence="4" type="ORF">PMLGA01_130022500</name>
</gene>
<dbReference type="GO" id="GO:0061908">
    <property type="term" value="C:phagophore"/>
    <property type="evidence" value="ECO:0007669"/>
    <property type="project" value="TreeGrafter"/>
</dbReference>
<dbReference type="Proteomes" id="UP000219799">
    <property type="component" value="Chromosome 13"/>
</dbReference>
<comment type="subunit">
    <text evidence="1">Conjugated with ATG12.</text>
</comment>
<evidence type="ECO:0000259" key="3">
    <source>
        <dbReference type="Pfam" id="PF20638"/>
    </source>
</evidence>
<evidence type="ECO:0000313" key="5">
    <source>
        <dbReference type="Proteomes" id="UP000219799"/>
    </source>
</evidence>
<comment type="function">
    <text evidence="1">Involved in autophagic vesicle formation.</text>
</comment>
<evidence type="ECO:0000313" key="4">
    <source>
        <dbReference type="EMBL" id="SBT72178.1"/>
    </source>
</evidence>
<evidence type="ECO:0000259" key="2">
    <source>
        <dbReference type="Pfam" id="PF04106"/>
    </source>
</evidence>
<dbReference type="Pfam" id="PF04106">
    <property type="entry name" value="ATG5_UblB"/>
    <property type="match status" value="1"/>
</dbReference>
<comment type="similarity">
    <text evidence="1">Belongs to the ATG5 family.</text>
</comment>
<feature type="domain" description="Autophagy protein ATG5 UblA" evidence="3">
    <location>
        <begin position="27"/>
        <end position="86"/>
    </location>
</feature>
<dbReference type="InterPro" id="IPR048318">
    <property type="entry name" value="ATG5_UblB"/>
</dbReference>
<dbReference type="GO" id="GO:0019776">
    <property type="term" value="F:Atg8-family ligase activity"/>
    <property type="evidence" value="ECO:0007669"/>
    <property type="project" value="TreeGrafter"/>
</dbReference>
<dbReference type="Gene3D" id="3.10.20.620">
    <property type="match status" value="1"/>
</dbReference>
<accession>A0A1C3KEZ2</accession>
<dbReference type="VEuPathDB" id="PlasmoDB:PmUG01_13029700"/>
<dbReference type="GO" id="GO:0034274">
    <property type="term" value="C:Atg12-Atg5-Atg16 complex"/>
    <property type="evidence" value="ECO:0007669"/>
    <property type="project" value="TreeGrafter"/>
</dbReference>
<keyword evidence="1" id="KW-0472">Membrane</keyword>
<dbReference type="Pfam" id="PF20638">
    <property type="entry name" value="ATG5_UblA"/>
    <property type="match status" value="1"/>
</dbReference>
<dbReference type="GO" id="GO:0000422">
    <property type="term" value="P:autophagy of mitochondrion"/>
    <property type="evidence" value="ECO:0007669"/>
    <property type="project" value="TreeGrafter"/>
</dbReference>
<evidence type="ECO:0000256" key="1">
    <source>
        <dbReference type="RuleBase" id="RU361202"/>
    </source>
</evidence>